<gene>
    <name evidence="2" type="ORF">M993_04634</name>
</gene>
<name>A0AA91EFA4_9GAMM</name>
<proteinExistence type="predicted"/>
<protein>
    <submittedName>
        <fullName evidence="2">Uncharacterized protein</fullName>
    </submittedName>
</protein>
<evidence type="ECO:0000256" key="1">
    <source>
        <dbReference type="SAM" id="SignalP"/>
    </source>
</evidence>
<accession>A0AA91EFA4</accession>
<dbReference type="AlphaFoldDB" id="A0AA91EFA4"/>
<keyword evidence="3" id="KW-1185">Reference proteome</keyword>
<organism evidence="2 3">
    <name type="scientific">Obesumbacterium proteus ATCC 12841</name>
    <dbReference type="NCBI Taxonomy" id="1354268"/>
    <lineage>
        <taxon>Bacteria</taxon>
        <taxon>Pseudomonadati</taxon>
        <taxon>Pseudomonadota</taxon>
        <taxon>Gammaproteobacteria</taxon>
        <taxon>Enterobacterales</taxon>
        <taxon>Hafniaceae</taxon>
        <taxon>Obesumbacterium</taxon>
    </lineage>
</organism>
<feature type="chain" id="PRO_5041720326" evidence="1">
    <location>
        <begin position="26"/>
        <end position="213"/>
    </location>
</feature>
<evidence type="ECO:0000313" key="3">
    <source>
        <dbReference type="Proteomes" id="UP000078431"/>
    </source>
</evidence>
<dbReference type="Proteomes" id="UP000078431">
    <property type="component" value="Unassembled WGS sequence"/>
</dbReference>
<keyword evidence="1" id="KW-0732">Signal</keyword>
<reference evidence="2 3" key="1">
    <citation type="submission" date="2016-04" db="EMBL/GenBank/DDBJ databases">
        <title>ATOL: Assembling a taxonomically balanced genome-scale reconstruction of the evolutionary history of the Enterobacteriaceae.</title>
        <authorList>
            <person name="Plunkett G.III."/>
            <person name="Neeno-Eckwall E.C."/>
            <person name="Glasner J.D."/>
            <person name="Perna N.T."/>
        </authorList>
    </citation>
    <scope>NUCLEOTIDE SEQUENCE [LARGE SCALE GENOMIC DNA]</scope>
    <source>
        <strain evidence="2 3">ATCC 12841</strain>
    </source>
</reference>
<dbReference type="EMBL" id="LXEX01000071">
    <property type="protein sequence ID" value="OAT56676.1"/>
    <property type="molecule type" value="Genomic_DNA"/>
</dbReference>
<evidence type="ECO:0000313" key="2">
    <source>
        <dbReference type="EMBL" id="OAT56676.1"/>
    </source>
</evidence>
<comment type="caution">
    <text evidence="2">The sequence shown here is derived from an EMBL/GenBank/DDBJ whole genome shotgun (WGS) entry which is preliminary data.</text>
</comment>
<feature type="signal peptide" evidence="1">
    <location>
        <begin position="1"/>
        <end position="25"/>
    </location>
</feature>
<sequence>MRVNIKHLFLAAFIALTLLAHSAFAQDTSFRSVQLAYGISLDVPSHWTVLSLENRKNLGAAGQAMTDNAGIEGSSGRKESLLAMNATPNPTGAMIRVSVTSPPDYTQSDLAAATPADLQEVGTEMLKMFRQLEASGGPKIIEMQPVRIERLNNYRVLVMPYIRAGVNGPSPWQVAQYKIPVSNRLIEITLSHRQSDAIVWRPILERVKRSIKF</sequence>
<dbReference type="RefSeq" id="WP_064645526.1">
    <property type="nucleotide sequence ID" value="NZ_LXEX01000071.1"/>
</dbReference>